<reference evidence="5 6" key="1">
    <citation type="submission" date="2021-03" db="EMBL/GenBank/DDBJ databases">
        <title>Whole genome sequence of Jiella sp. MQZ13P-4.</title>
        <authorList>
            <person name="Tuo L."/>
        </authorList>
    </citation>
    <scope>NUCLEOTIDE SEQUENCE [LARGE SCALE GENOMIC DNA]</scope>
    <source>
        <strain evidence="5 6">MQZ13P-4</strain>
    </source>
</reference>
<dbReference type="CDD" id="cd06170">
    <property type="entry name" value="LuxR_C_like"/>
    <property type="match status" value="1"/>
</dbReference>
<dbReference type="InterPro" id="IPR001789">
    <property type="entry name" value="Sig_transdc_resp-reg_receiver"/>
</dbReference>
<feature type="domain" description="Response regulatory" evidence="4">
    <location>
        <begin position="11"/>
        <end position="127"/>
    </location>
</feature>
<dbReference type="SMART" id="SM00421">
    <property type="entry name" value="HTH_LUXR"/>
    <property type="match status" value="1"/>
</dbReference>
<evidence type="ECO:0000313" key="5">
    <source>
        <dbReference type="EMBL" id="MBO0904791.1"/>
    </source>
</evidence>
<dbReference type="InterPro" id="IPR036388">
    <property type="entry name" value="WH-like_DNA-bd_sf"/>
</dbReference>
<evidence type="ECO:0000256" key="1">
    <source>
        <dbReference type="ARBA" id="ARBA00023125"/>
    </source>
</evidence>
<dbReference type="InterPro" id="IPR000792">
    <property type="entry name" value="Tscrpt_reg_LuxR_C"/>
</dbReference>
<dbReference type="EMBL" id="JAFMPY010000014">
    <property type="protein sequence ID" value="MBO0904791.1"/>
    <property type="molecule type" value="Genomic_DNA"/>
</dbReference>
<feature type="domain" description="HTH luxR-type" evidence="3">
    <location>
        <begin position="225"/>
        <end position="290"/>
    </location>
</feature>
<dbReference type="SMART" id="SM00448">
    <property type="entry name" value="REC"/>
    <property type="match status" value="1"/>
</dbReference>
<dbReference type="Gene3D" id="1.10.10.10">
    <property type="entry name" value="Winged helix-like DNA-binding domain superfamily/Winged helix DNA-binding domain"/>
    <property type="match status" value="1"/>
</dbReference>
<feature type="modified residue" description="4-aspartylphosphate" evidence="2">
    <location>
        <position position="60"/>
    </location>
</feature>
<dbReference type="PROSITE" id="PS50043">
    <property type="entry name" value="HTH_LUXR_2"/>
    <property type="match status" value="1"/>
</dbReference>
<evidence type="ECO:0000259" key="3">
    <source>
        <dbReference type="PROSITE" id="PS50043"/>
    </source>
</evidence>
<evidence type="ECO:0000259" key="4">
    <source>
        <dbReference type="PROSITE" id="PS50110"/>
    </source>
</evidence>
<dbReference type="Pfam" id="PF00196">
    <property type="entry name" value="GerE"/>
    <property type="match status" value="1"/>
</dbReference>
<keyword evidence="6" id="KW-1185">Reference proteome</keyword>
<evidence type="ECO:0000313" key="6">
    <source>
        <dbReference type="Proteomes" id="UP000664288"/>
    </source>
</evidence>
<keyword evidence="2" id="KW-0597">Phosphoprotein</keyword>
<protein>
    <submittedName>
        <fullName evidence="5">Response regulator</fullName>
    </submittedName>
</protein>
<proteinExistence type="predicted"/>
<dbReference type="InterPro" id="IPR011006">
    <property type="entry name" value="CheY-like_superfamily"/>
</dbReference>
<dbReference type="SUPFAM" id="SSF52172">
    <property type="entry name" value="CheY-like"/>
    <property type="match status" value="1"/>
</dbReference>
<comment type="caution">
    <text evidence="5">The sequence shown here is derived from an EMBL/GenBank/DDBJ whole genome shotgun (WGS) entry which is preliminary data.</text>
</comment>
<dbReference type="RefSeq" id="WP_207351427.1">
    <property type="nucleotide sequence ID" value="NZ_JAFMPY010000014.1"/>
</dbReference>
<evidence type="ECO:0000256" key="2">
    <source>
        <dbReference type="PROSITE-ProRule" id="PRU00169"/>
    </source>
</evidence>
<accession>A0ABS3J540</accession>
<dbReference type="InterPro" id="IPR039420">
    <property type="entry name" value="WalR-like"/>
</dbReference>
<organism evidence="5 6">
    <name type="scientific">Jiella sonneratiae</name>
    <dbReference type="NCBI Taxonomy" id="2816856"/>
    <lineage>
        <taxon>Bacteria</taxon>
        <taxon>Pseudomonadati</taxon>
        <taxon>Pseudomonadota</taxon>
        <taxon>Alphaproteobacteria</taxon>
        <taxon>Hyphomicrobiales</taxon>
        <taxon>Aurantimonadaceae</taxon>
        <taxon>Jiella</taxon>
    </lineage>
</organism>
<dbReference type="PANTHER" id="PTHR43214">
    <property type="entry name" value="TWO-COMPONENT RESPONSE REGULATOR"/>
    <property type="match status" value="1"/>
</dbReference>
<name>A0ABS3J540_9HYPH</name>
<dbReference type="Pfam" id="PF00072">
    <property type="entry name" value="Response_reg"/>
    <property type="match status" value="1"/>
</dbReference>
<dbReference type="Proteomes" id="UP000664288">
    <property type="component" value="Unassembled WGS sequence"/>
</dbReference>
<keyword evidence="1" id="KW-0238">DNA-binding</keyword>
<dbReference type="PRINTS" id="PR00038">
    <property type="entry name" value="HTHLUXR"/>
</dbReference>
<gene>
    <name evidence="5" type="ORF">J1C47_14185</name>
</gene>
<sequence>MATDRTDGRLVILVVDDSPEEASFLVATLEASGMSVLVATDGARAIAIAERTTPDLILMDAVMPGVDGFAATLGMKANDRIADIPVIFMTGLSETEHIVRAFAVGGVDYVTKPIKPEELVARIGVHSQNAKVSRSTRMALDTTGRHLFATNGTGEILWATLQARELLAKDGTAHERALAISRDRLRVGATFTLSDELSAAVIGRLGQKEFLLRIAREGAKEEVETLQAQLGVSAREAEVLLWLARGKANRDIADILKLSPRTVNKHLEVVFRKLGVENRAAATAIAVRHLSG</sequence>
<dbReference type="InterPro" id="IPR016032">
    <property type="entry name" value="Sig_transdc_resp-reg_C-effctor"/>
</dbReference>
<dbReference type="PROSITE" id="PS50110">
    <property type="entry name" value="RESPONSE_REGULATORY"/>
    <property type="match status" value="1"/>
</dbReference>
<dbReference type="SUPFAM" id="SSF46894">
    <property type="entry name" value="C-terminal effector domain of the bipartite response regulators"/>
    <property type="match status" value="1"/>
</dbReference>
<dbReference type="Gene3D" id="3.40.50.2300">
    <property type="match status" value="1"/>
</dbReference>